<name>A0A1W6ZEL4_9BORD</name>
<evidence type="ECO:0008006" key="4">
    <source>
        <dbReference type="Google" id="ProtNLM"/>
    </source>
</evidence>
<dbReference type="AlphaFoldDB" id="A0A1W6ZEL4"/>
<dbReference type="Gene3D" id="1.10.443.10">
    <property type="entry name" value="Intergrase catalytic core"/>
    <property type="match status" value="1"/>
</dbReference>
<dbReference type="GO" id="GO:0015074">
    <property type="term" value="P:DNA integration"/>
    <property type="evidence" value="ECO:0007669"/>
    <property type="project" value="InterPro"/>
</dbReference>
<keyword evidence="3" id="KW-1185">Reference proteome</keyword>
<evidence type="ECO:0000256" key="1">
    <source>
        <dbReference type="ARBA" id="ARBA00023172"/>
    </source>
</evidence>
<dbReference type="KEGG" id="bgm:CAL15_16010"/>
<evidence type="ECO:0000313" key="2">
    <source>
        <dbReference type="EMBL" id="ARP95747.1"/>
    </source>
</evidence>
<evidence type="ECO:0000313" key="3">
    <source>
        <dbReference type="Proteomes" id="UP000194161"/>
    </source>
</evidence>
<organism evidence="2 3">
    <name type="scientific">Bordetella genomosp. 13</name>
    <dbReference type="NCBI Taxonomy" id="463040"/>
    <lineage>
        <taxon>Bacteria</taxon>
        <taxon>Pseudomonadati</taxon>
        <taxon>Pseudomonadota</taxon>
        <taxon>Betaproteobacteria</taxon>
        <taxon>Burkholderiales</taxon>
        <taxon>Alcaligenaceae</taxon>
        <taxon>Bordetella</taxon>
    </lineage>
</organism>
<dbReference type="RefSeq" id="WP_086079508.1">
    <property type="nucleotide sequence ID" value="NZ_CP021111.1"/>
</dbReference>
<sequence>MEQLRGDHHASELGELQRAIETYKRGVGARAVLQLASLIFVRPGELRGARWLDIHLDKAEWRDTSKTGTERTWYR</sequence>
<keyword evidence="1" id="KW-0233">DNA recombination</keyword>
<dbReference type="Proteomes" id="UP000194161">
    <property type="component" value="Chromosome"/>
</dbReference>
<dbReference type="EMBL" id="CP021111">
    <property type="protein sequence ID" value="ARP95747.1"/>
    <property type="molecule type" value="Genomic_DNA"/>
</dbReference>
<dbReference type="InterPro" id="IPR013762">
    <property type="entry name" value="Integrase-like_cat_sf"/>
</dbReference>
<dbReference type="GO" id="GO:0003677">
    <property type="term" value="F:DNA binding"/>
    <property type="evidence" value="ECO:0007669"/>
    <property type="project" value="InterPro"/>
</dbReference>
<dbReference type="STRING" id="463040.CAL15_16010"/>
<dbReference type="OrthoDB" id="9775880at2"/>
<dbReference type="SUPFAM" id="SSF56349">
    <property type="entry name" value="DNA breaking-rejoining enzymes"/>
    <property type="match status" value="1"/>
</dbReference>
<dbReference type="InterPro" id="IPR011010">
    <property type="entry name" value="DNA_brk_join_enz"/>
</dbReference>
<reference evidence="2 3" key="1">
    <citation type="submission" date="2017-05" db="EMBL/GenBank/DDBJ databases">
        <title>Complete and WGS of Bordetella genogroups.</title>
        <authorList>
            <person name="Spilker T."/>
            <person name="LiPuma J."/>
        </authorList>
    </citation>
    <scope>NUCLEOTIDE SEQUENCE [LARGE SCALE GENOMIC DNA]</scope>
    <source>
        <strain evidence="2 3">AU7206</strain>
    </source>
</reference>
<dbReference type="GO" id="GO:0006310">
    <property type="term" value="P:DNA recombination"/>
    <property type="evidence" value="ECO:0007669"/>
    <property type="project" value="UniProtKB-KW"/>
</dbReference>
<accession>A0A1W6ZEL4</accession>
<proteinExistence type="predicted"/>
<gene>
    <name evidence="2" type="ORF">CAL15_16010</name>
</gene>
<protein>
    <recommendedName>
        <fullName evidence="4">Tyr recombinase domain-containing protein</fullName>
    </recommendedName>
</protein>